<gene>
    <name evidence="2" type="ORF">AHMF7616_01119</name>
</gene>
<sequence>MLLYLSRSGAFEEQGVFPKFGRVRIRLNPNPFKNGEFKQELQLDKGYVTIEGKNKAAACKLKIWVDVFNPVVHIEAASSSKMNAEAFYENWRFQDHAWKGVEYRSSRAYERAPDKPIIRADSKLETKKMKDANRRFPTFWGPGHDWVPDHNWGGTGMIGLQEMLLQESDGKIYLFPAWPKQWDVDFKLHAPQNTLIEGILKNGVVTKLQVSPGSRQNDVIISSGFVLK</sequence>
<comment type="caution">
    <text evidence="2">The sequence shown here is derived from an EMBL/GenBank/DDBJ whole genome shotgun (WGS) entry which is preliminary data.</text>
</comment>
<dbReference type="Pfam" id="PF18961">
    <property type="entry name" value="DUF5703_N"/>
    <property type="match status" value="1"/>
</dbReference>
<feature type="domain" description="DUF5703" evidence="1">
    <location>
        <begin position="2"/>
        <end position="124"/>
    </location>
</feature>
<dbReference type="EMBL" id="QASA01000001">
    <property type="protein sequence ID" value="RDC62525.1"/>
    <property type="molecule type" value="Genomic_DNA"/>
</dbReference>
<dbReference type="SUPFAM" id="SSF48208">
    <property type="entry name" value="Six-hairpin glycosidases"/>
    <property type="match status" value="1"/>
</dbReference>
<evidence type="ECO:0000313" key="2">
    <source>
        <dbReference type="EMBL" id="RDC62525.1"/>
    </source>
</evidence>
<dbReference type="InterPro" id="IPR043757">
    <property type="entry name" value="DUF5703_N"/>
</dbReference>
<accession>A0A369QG60</accession>
<evidence type="ECO:0000259" key="1">
    <source>
        <dbReference type="Pfam" id="PF18961"/>
    </source>
</evidence>
<protein>
    <recommendedName>
        <fullName evidence="1">DUF5703 domain-containing protein</fullName>
    </recommendedName>
</protein>
<dbReference type="Gene3D" id="2.60.40.1180">
    <property type="entry name" value="Golgi alpha-mannosidase II"/>
    <property type="match status" value="1"/>
</dbReference>
<dbReference type="GO" id="GO:0005975">
    <property type="term" value="P:carbohydrate metabolic process"/>
    <property type="evidence" value="ECO:0007669"/>
    <property type="project" value="InterPro"/>
</dbReference>
<keyword evidence="3" id="KW-1185">Reference proteome</keyword>
<dbReference type="InterPro" id="IPR013780">
    <property type="entry name" value="Glyco_hydro_b"/>
</dbReference>
<organism evidence="2 3">
    <name type="scientific">Adhaeribacter pallidiroseus</name>
    <dbReference type="NCBI Taxonomy" id="2072847"/>
    <lineage>
        <taxon>Bacteria</taxon>
        <taxon>Pseudomonadati</taxon>
        <taxon>Bacteroidota</taxon>
        <taxon>Cytophagia</taxon>
        <taxon>Cytophagales</taxon>
        <taxon>Hymenobacteraceae</taxon>
        <taxon>Adhaeribacter</taxon>
    </lineage>
</organism>
<name>A0A369QG60_9BACT</name>
<dbReference type="InterPro" id="IPR008928">
    <property type="entry name" value="6-hairpin_glycosidase_sf"/>
</dbReference>
<dbReference type="Proteomes" id="UP000253919">
    <property type="component" value="Unassembled WGS sequence"/>
</dbReference>
<proteinExistence type="predicted"/>
<evidence type="ECO:0000313" key="3">
    <source>
        <dbReference type="Proteomes" id="UP000253919"/>
    </source>
</evidence>
<dbReference type="AlphaFoldDB" id="A0A369QG60"/>
<reference evidence="2 3" key="1">
    <citation type="submission" date="2018-04" db="EMBL/GenBank/DDBJ databases">
        <title>Adhaeribacter sp. HMF7616 genome sequencing and assembly.</title>
        <authorList>
            <person name="Kang H."/>
            <person name="Kang J."/>
            <person name="Cha I."/>
            <person name="Kim H."/>
            <person name="Joh K."/>
        </authorList>
    </citation>
    <scope>NUCLEOTIDE SEQUENCE [LARGE SCALE GENOMIC DNA]</scope>
    <source>
        <strain evidence="2 3">HMF7616</strain>
    </source>
</reference>